<dbReference type="InterPro" id="IPR026516">
    <property type="entry name" value="THAP1/10"/>
</dbReference>
<gene>
    <name evidence="15" type="ORF">PAPOLLO_LOCUS2153</name>
</gene>
<dbReference type="GO" id="GO:0008270">
    <property type="term" value="F:zinc ion binding"/>
    <property type="evidence" value="ECO:0007669"/>
    <property type="project" value="UniProtKB-KW"/>
</dbReference>
<keyword evidence="4 12" id="KW-0863">Zinc-finger</keyword>
<evidence type="ECO:0000313" key="16">
    <source>
        <dbReference type="Proteomes" id="UP000691718"/>
    </source>
</evidence>
<evidence type="ECO:0000256" key="5">
    <source>
        <dbReference type="ARBA" id="ARBA00022833"/>
    </source>
</evidence>
<evidence type="ECO:0000256" key="9">
    <source>
        <dbReference type="ARBA" id="ARBA00023163"/>
    </source>
</evidence>
<evidence type="ECO:0000256" key="8">
    <source>
        <dbReference type="ARBA" id="ARBA00023125"/>
    </source>
</evidence>
<dbReference type="Pfam" id="PF05485">
    <property type="entry name" value="THAP"/>
    <property type="match status" value="1"/>
</dbReference>
<evidence type="ECO:0000256" key="13">
    <source>
        <dbReference type="SAM" id="Coils"/>
    </source>
</evidence>
<evidence type="ECO:0000256" key="4">
    <source>
        <dbReference type="ARBA" id="ARBA00022771"/>
    </source>
</evidence>
<dbReference type="PANTHER" id="PTHR46600:SF1">
    <property type="entry name" value="THAP DOMAIN-CONTAINING PROTEIN 1"/>
    <property type="match status" value="1"/>
</dbReference>
<dbReference type="GO" id="GO:0005654">
    <property type="term" value="C:nucleoplasm"/>
    <property type="evidence" value="ECO:0007669"/>
    <property type="project" value="UniProtKB-SubCell"/>
</dbReference>
<keyword evidence="10" id="KW-0539">Nucleus</keyword>
<dbReference type="EMBL" id="CAJQZP010000160">
    <property type="protein sequence ID" value="CAG4941289.1"/>
    <property type="molecule type" value="Genomic_DNA"/>
</dbReference>
<name>A0A8S3W4R0_PARAO</name>
<accession>A0A8S3W4R0</accession>
<proteinExistence type="inferred from homology"/>
<keyword evidence="9" id="KW-0804">Transcription</keyword>
<reference evidence="15" key="1">
    <citation type="submission" date="2021-04" db="EMBL/GenBank/DDBJ databases">
        <authorList>
            <person name="Tunstrom K."/>
        </authorList>
    </citation>
    <scope>NUCLEOTIDE SEQUENCE</scope>
</reference>
<evidence type="ECO:0000256" key="1">
    <source>
        <dbReference type="ARBA" id="ARBA00004642"/>
    </source>
</evidence>
<evidence type="ECO:0000256" key="11">
    <source>
        <dbReference type="ARBA" id="ARBA00023306"/>
    </source>
</evidence>
<dbReference type="SMART" id="SM00692">
    <property type="entry name" value="DM3"/>
    <property type="match status" value="1"/>
</dbReference>
<protein>
    <submittedName>
        <fullName evidence="15">(apollo) hypothetical protein</fullName>
    </submittedName>
</protein>
<evidence type="ECO:0000256" key="10">
    <source>
        <dbReference type="ARBA" id="ARBA00023242"/>
    </source>
</evidence>
<keyword evidence="3" id="KW-0479">Metal-binding</keyword>
<comment type="similarity">
    <text evidence="2">Belongs to the THAP1 family.</text>
</comment>
<evidence type="ECO:0000256" key="6">
    <source>
        <dbReference type="ARBA" id="ARBA00023015"/>
    </source>
</evidence>
<evidence type="ECO:0000256" key="3">
    <source>
        <dbReference type="ARBA" id="ARBA00022723"/>
    </source>
</evidence>
<evidence type="ECO:0000313" key="15">
    <source>
        <dbReference type="EMBL" id="CAG4941289.1"/>
    </source>
</evidence>
<comment type="subcellular location">
    <subcellularLocation>
        <location evidence="1">Nucleus</location>
        <location evidence="1">Nucleoplasm</location>
    </subcellularLocation>
</comment>
<dbReference type="PANTHER" id="PTHR46600">
    <property type="entry name" value="THAP DOMAIN-CONTAINING"/>
    <property type="match status" value="1"/>
</dbReference>
<evidence type="ECO:0000256" key="2">
    <source>
        <dbReference type="ARBA" id="ARBA00006177"/>
    </source>
</evidence>
<dbReference type="AlphaFoldDB" id="A0A8S3W4R0"/>
<dbReference type="PROSITE" id="PS50950">
    <property type="entry name" value="ZF_THAP"/>
    <property type="match status" value="1"/>
</dbReference>
<evidence type="ECO:0000259" key="14">
    <source>
        <dbReference type="PROSITE" id="PS50950"/>
    </source>
</evidence>
<evidence type="ECO:0000256" key="12">
    <source>
        <dbReference type="PROSITE-ProRule" id="PRU00309"/>
    </source>
</evidence>
<evidence type="ECO:0000256" key="7">
    <source>
        <dbReference type="ARBA" id="ARBA00023054"/>
    </source>
</evidence>
<keyword evidence="16" id="KW-1185">Reference proteome</keyword>
<dbReference type="GO" id="GO:0043565">
    <property type="term" value="F:sequence-specific DNA binding"/>
    <property type="evidence" value="ECO:0007669"/>
    <property type="project" value="InterPro"/>
</dbReference>
<keyword evidence="6" id="KW-0805">Transcription regulation</keyword>
<keyword evidence="5" id="KW-0862">Zinc</keyword>
<feature type="coiled-coil region" evidence="13">
    <location>
        <begin position="183"/>
        <end position="217"/>
    </location>
</feature>
<keyword evidence="8 12" id="KW-0238">DNA-binding</keyword>
<dbReference type="InterPro" id="IPR006612">
    <property type="entry name" value="THAP_Znf"/>
</dbReference>
<dbReference type="OrthoDB" id="7312725at2759"/>
<organism evidence="15 16">
    <name type="scientific">Parnassius apollo</name>
    <name type="common">Apollo butterfly</name>
    <name type="synonym">Papilio apollo</name>
    <dbReference type="NCBI Taxonomy" id="110799"/>
    <lineage>
        <taxon>Eukaryota</taxon>
        <taxon>Metazoa</taxon>
        <taxon>Ecdysozoa</taxon>
        <taxon>Arthropoda</taxon>
        <taxon>Hexapoda</taxon>
        <taxon>Insecta</taxon>
        <taxon>Pterygota</taxon>
        <taxon>Neoptera</taxon>
        <taxon>Endopterygota</taxon>
        <taxon>Lepidoptera</taxon>
        <taxon>Glossata</taxon>
        <taxon>Ditrysia</taxon>
        <taxon>Papilionoidea</taxon>
        <taxon>Papilionidae</taxon>
        <taxon>Parnassiinae</taxon>
        <taxon>Parnassini</taxon>
        <taxon>Parnassius</taxon>
        <taxon>Parnassius</taxon>
    </lineage>
</organism>
<dbReference type="Proteomes" id="UP000691718">
    <property type="component" value="Unassembled WGS sequence"/>
</dbReference>
<keyword evidence="7 13" id="KW-0175">Coiled coil</keyword>
<dbReference type="SMART" id="SM00980">
    <property type="entry name" value="THAP"/>
    <property type="match status" value="1"/>
</dbReference>
<comment type="caution">
    <text evidence="15">The sequence shown here is derived from an EMBL/GenBank/DDBJ whole genome shotgun (WGS) entry which is preliminary data.</text>
</comment>
<feature type="domain" description="THAP-type" evidence="14">
    <location>
        <begin position="1"/>
        <end position="81"/>
    </location>
</feature>
<sequence>MPNCNIIGCGIKRSRNHPNVTLHQLPANKGKKKIWLETIGIENLKMSTKTIHICSLHFQESCFNRTLNKVTLRDDALPSRTLLPAIQSNMSENDQNQTNTQSISGCGAPIMVDPFCVATIQNQSGEVTKRSSIDLVTSISTASDLAASTSSESDLADSTSAVPDLAASASATPDLSADSIETIKMLKDKCQNQSMTIKRLNEEVRRQKKKIAHLSNIIKILLK</sequence>
<keyword evidence="11" id="KW-0131">Cell cycle</keyword>